<dbReference type="EMBL" id="RJKN01000004">
    <property type="protein sequence ID" value="ROP43093.1"/>
    <property type="molecule type" value="Genomic_DNA"/>
</dbReference>
<dbReference type="RefSeq" id="WP_123379805.1">
    <property type="nucleotide sequence ID" value="NZ_RJKN01000004.1"/>
</dbReference>
<dbReference type="OrthoDB" id="9789078at2"/>
<dbReference type="InterPro" id="IPR050515">
    <property type="entry name" value="Beta-lactam/transpept"/>
</dbReference>
<dbReference type="InterPro" id="IPR012338">
    <property type="entry name" value="Beta-lactam/transpept-like"/>
</dbReference>
<feature type="domain" description="Penicillin-binding protein transpeptidase" evidence="5">
    <location>
        <begin position="280"/>
        <end position="584"/>
    </location>
</feature>
<keyword evidence="3" id="KW-0472">Membrane</keyword>
<dbReference type="InterPro" id="IPR036138">
    <property type="entry name" value="PBP_dimer_sf"/>
</dbReference>
<proteinExistence type="inferred from homology"/>
<sequence length="607" mass="64345">MPGRPAARPAGPPSGRPARGRDGRPLVRPERRARLLLALALAVLVVFAGRLVQVQALDARSVAEQSLRDRIGPERPLPAQRGDILDADGNVLATSVERRTVVADPLIVDQYKRVEEKQVVAQGLEDAVRDLSSLLGRDEDDVRTALTREGRYSVVAKGITPEVWSEVADLGVPGVTSESTWARSYPGGTLAGGVLGYTGGDDGAGLGGVEAVMDEELSGEDGFQRVERGRMGQAIPMGESERVDPVRGGDVRLTLDRDLQFTAQERAESVREQAKAEWVSVVALEVSTGKVLALAESPSVDPERVGSTDPALLGSRSVSDVFEPGSTSKVVTAAAALEEGVVEPLDQFTVPYRMTTQNGQSFRDSHHHDDEPLTFAGILGESSNTGTIQVGERLTREQRHDYMQRFGFGQQTGIELPGESAGLLSPADQWDGRQQYTVLFGQGVSVNALQAAEVYATIANGGVRIPPRLVEATVDADGTEHEAQRPAGTRVVSEETAQQVSTMLEGVVAEGTGDAAAVPGYRVAGKTGTAEAPSPTGGYSGYTSSFIGYAPADDPEVVVSVVVQRPTNGFYGGQVAGPLFQDVMAFALAQRGVVPSGEPARLYPQTW</sequence>
<dbReference type="SUPFAM" id="SSF56519">
    <property type="entry name" value="Penicillin binding protein dimerisation domain"/>
    <property type="match status" value="1"/>
</dbReference>
<dbReference type="SUPFAM" id="SSF56601">
    <property type="entry name" value="beta-lactamase/transpeptidase-like"/>
    <property type="match status" value="1"/>
</dbReference>
<evidence type="ECO:0000256" key="1">
    <source>
        <dbReference type="ARBA" id="ARBA00004370"/>
    </source>
</evidence>
<reference evidence="7 8" key="1">
    <citation type="journal article" date="2015" name="Stand. Genomic Sci.">
        <title>Genomic Encyclopedia of Bacterial and Archaeal Type Strains, Phase III: the genomes of soil and plant-associated and newly described type strains.</title>
        <authorList>
            <person name="Whitman W.B."/>
            <person name="Woyke T."/>
            <person name="Klenk H.P."/>
            <person name="Zhou Y."/>
            <person name="Lilburn T.G."/>
            <person name="Beck B.J."/>
            <person name="De Vos P."/>
            <person name="Vandamme P."/>
            <person name="Eisen J.A."/>
            <person name="Garrity G."/>
            <person name="Hugenholtz P."/>
            <person name="Kyrpides N.C."/>
        </authorList>
    </citation>
    <scope>NUCLEOTIDE SEQUENCE [LARGE SCALE GENOMIC DNA]</scope>
    <source>
        <strain evidence="7 8">CECT 7306</strain>
    </source>
</reference>
<dbReference type="Pfam" id="PF03717">
    <property type="entry name" value="PBP_dimer"/>
    <property type="match status" value="1"/>
</dbReference>
<dbReference type="GO" id="GO:0008658">
    <property type="term" value="F:penicillin binding"/>
    <property type="evidence" value="ECO:0007669"/>
    <property type="project" value="InterPro"/>
</dbReference>
<evidence type="ECO:0000259" key="6">
    <source>
        <dbReference type="Pfam" id="PF03717"/>
    </source>
</evidence>
<name>A0A3N1HKN1_9ACTN</name>
<evidence type="ECO:0000313" key="8">
    <source>
        <dbReference type="Proteomes" id="UP000276232"/>
    </source>
</evidence>
<keyword evidence="8" id="KW-1185">Reference proteome</keyword>
<comment type="similarity">
    <text evidence="2">Belongs to the transpeptidase family.</text>
</comment>
<organism evidence="7 8">
    <name type="scientific">Pseudokineococcus lusitanus</name>
    <dbReference type="NCBI Taxonomy" id="763993"/>
    <lineage>
        <taxon>Bacteria</taxon>
        <taxon>Bacillati</taxon>
        <taxon>Actinomycetota</taxon>
        <taxon>Actinomycetes</taxon>
        <taxon>Kineosporiales</taxon>
        <taxon>Kineosporiaceae</taxon>
        <taxon>Pseudokineococcus</taxon>
    </lineage>
</organism>
<evidence type="ECO:0000259" key="5">
    <source>
        <dbReference type="Pfam" id="PF00905"/>
    </source>
</evidence>
<dbReference type="PANTHER" id="PTHR30627:SF1">
    <property type="entry name" value="PEPTIDOGLYCAN D,D-TRANSPEPTIDASE FTSI"/>
    <property type="match status" value="1"/>
</dbReference>
<evidence type="ECO:0000256" key="3">
    <source>
        <dbReference type="ARBA" id="ARBA00023136"/>
    </source>
</evidence>
<accession>A0A3N1HKN1</accession>
<gene>
    <name evidence="7" type="ORF">EDC03_1688</name>
</gene>
<dbReference type="Pfam" id="PF00905">
    <property type="entry name" value="Transpeptidase"/>
    <property type="match status" value="1"/>
</dbReference>
<dbReference type="GO" id="GO:0005886">
    <property type="term" value="C:plasma membrane"/>
    <property type="evidence" value="ECO:0007669"/>
    <property type="project" value="TreeGrafter"/>
</dbReference>
<dbReference type="Gene3D" id="3.90.1310.10">
    <property type="entry name" value="Penicillin-binding protein 2a (Domain 2)"/>
    <property type="match status" value="1"/>
</dbReference>
<dbReference type="Proteomes" id="UP000276232">
    <property type="component" value="Unassembled WGS sequence"/>
</dbReference>
<dbReference type="InterPro" id="IPR001460">
    <property type="entry name" value="PCN-bd_Tpept"/>
</dbReference>
<feature type="domain" description="Penicillin-binding protein dimerisation" evidence="6">
    <location>
        <begin position="77"/>
        <end position="235"/>
    </location>
</feature>
<dbReference type="Gene3D" id="3.30.450.330">
    <property type="match status" value="1"/>
</dbReference>
<evidence type="ECO:0000313" key="7">
    <source>
        <dbReference type="EMBL" id="ROP43093.1"/>
    </source>
</evidence>
<protein>
    <submittedName>
        <fullName evidence="7">Peptidoglycan synthetase FtsI</fullName>
    </submittedName>
</protein>
<dbReference type="AlphaFoldDB" id="A0A3N1HKN1"/>
<dbReference type="InterPro" id="IPR005311">
    <property type="entry name" value="PBP_dimer"/>
</dbReference>
<evidence type="ECO:0000256" key="2">
    <source>
        <dbReference type="ARBA" id="ARBA00007171"/>
    </source>
</evidence>
<feature type="region of interest" description="Disordered" evidence="4">
    <location>
        <begin position="1"/>
        <end position="26"/>
    </location>
</feature>
<dbReference type="InParanoid" id="A0A3N1HKN1"/>
<evidence type="ECO:0000256" key="4">
    <source>
        <dbReference type="SAM" id="MobiDB-lite"/>
    </source>
</evidence>
<comment type="caution">
    <text evidence="7">The sequence shown here is derived from an EMBL/GenBank/DDBJ whole genome shotgun (WGS) entry which is preliminary data.</text>
</comment>
<comment type="subcellular location">
    <subcellularLocation>
        <location evidence="1">Membrane</location>
    </subcellularLocation>
</comment>
<dbReference type="Gene3D" id="3.40.710.10">
    <property type="entry name" value="DD-peptidase/beta-lactamase superfamily"/>
    <property type="match status" value="1"/>
</dbReference>
<dbReference type="GO" id="GO:0071555">
    <property type="term" value="P:cell wall organization"/>
    <property type="evidence" value="ECO:0007669"/>
    <property type="project" value="TreeGrafter"/>
</dbReference>
<dbReference type="PANTHER" id="PTHR30627">
    <property type="entry name" value="PEPTIDOGLYCAN D,D-TRANSPEPTIDASE"/>
    <property type="match status" value="1"/>
</dbReference>
<dbReference type="FunCoup" id="A0A3N1HKN1">
    <property type="interactions" value="27"/>
</dbReference>